<organism evidence="1">
    <name type="scientific">bioreactor metagenome</name>
    <dbReference type="NCBI Taxonomy" id="1076179"/>
    <lineage>
        <taxon>unclassified sequences</taxon>
        <taxon>metagenomes</taxon>
        <taxon>ecological metagenomes</taxon>
    </lineage>
</organism>
<gene>
    <name evidence="1" type="ORF">SDC9_158352</name>
</gene>
<accession>A0A645F9S5</accession>
<protein>
    <submittedName>
        <fullName evidence="1">Uncharacterized protein</fullName>
    </submittedName>
</protein>
<proteinExistence type="predicted"/>
<name>A0A645F9S5_9ZZZZ</name>
<dbReference type="EMBL" id="VSSQ01057249">
    <property type="protein sequence ID" value="MPN11051.1"/>
    <property type="molecule type" value="Genomic_DNA"/>
</dbReference>
<sequence length="66" mass="7566">MGHDGNIVGSTELVDERDFLLLMLIRRPRVIPKRWIEFHPVKALASLLVLPVLDHIGIEQLLDEVK</sequence>
<evidence type="ECO:0000313" key="1">
    <source>
        <dbReference type="EMBL" id="MPN11051.1"/>
    </source>
</evidence>
<dbReference type="AlphaFoldDB" id="A0A645F9S5"/>
<reference evidence="1" key="1">
    <citation type="submission" date="2019-08" db="EMBL/GenBank/DDBJ databases">
        <authorList>
            <person name="Kucharzyk K."/>
            <person name="Murdoch R.W."/>
            <person name="Higgins S."/>
            <person name="Loffler F."/>
        </authorList>
    </citation>
    <scope>NUCLEOTIDE SEQUENCE</scope>
</reference>
<comment type="caution">
    <text evidence="1">The sequence shown here is derived from an EMBL/GenBank/DDBJ whole genome shotgun (WGS) entry which is preliminary data.</text>
</comment>